<organism evidence="3 4">
    <name type="scientific">Tepidamorphus gemmatus</name>
    <dbReference type="NCBI Taxonomy" id="747076"/>
    <lineage>
        <taxon>Bacteria</taxon>
        <taxon>Pseudomonadati</taxon>
        <taxon>Pseudomonadota</taxon>
        <taxon>Alphaproteobacteria</taxon>
        <taxon>Hyphomicrobiales</taxon>
        <taxon>Tepidamorphaceae</taxon>
        <taxon>Tepidamorphus</taxon>
    </lineage>
</organism>
<sequence>MTSDIGSFLHRLAMLVALVALLAPAGCGDSDDGPYVEIVGGGFVFNYRIAEVFYGVTVVAHRPLPPGAELTAEFENPAGGSPIRVSRQARDNQTRFSLDSGPLQGVMADRDYTVVVTLSVPSGEVLETHTRVIRSKLDQSVLPERPLTIGPGYTPNPENADVRGE</sequence>
<feature type="chain" id="PRO_5020580335" evidence="2">
    <location>
        <begin position="26"/>
        <end position="165"/>
    </location>
</feature>
<dbReference type="EMBL" id="SMAK01000009">
    <property type="protein sequence ID" value="TCT08362.1"/>
    <property type="molecule type" value="Genomic_DNA"/>
</dbReference>
<evidence type="ECO:0000256" key="2">
    <source>
        <dbReference type="SAM" id="SignalP"/>
    </source>
</evidence>
<gene>
    <name evidence="3" type="ORF">EDC22_10937</name>
</gene>
<dbReference type="AlphaFoldDB" id="A0A4R3M5Q6"/>
<evidence type="ECO:0000256" key="1">
    <source>
        <dbReference type="SAM" id="MobiDB-lite"/>
    </source>
</evidence>
<evidence type="ECO:0000313" key="4">
    <source>
        <dbReference type="Proteomes" id="UP000295678"/>
    </source>
</evidence>
<dbReference type="Proteomes" id="UP000295678">
    <property type="component" value="Unassembled WGS sequence"/>
</dbReference>
<reference evidence="3 4" key="1">
    <citation type="submission" date="2019-03" db="EMBL/GenBank/DDBJ databases">
        <title>Genomic Encyclopedia of Type Strains, Phase IV (KMG-IV): sequencing the most valuable type-strain genomes for metagenomic binning, comparative biology and taxonomic classification.</title>
        <authorList>
            <person name="Goeker M."/>
        </authorList>
    </citation>
    <scope>NUCLEOTIDE SEQUENCE [LARGE SCALE GENOMIC DNA]</scope>
    <source>
        <strain evidence="3 4">DSM 19345</strain>
    </source>
</reference>
<keyword evidence="4" id="KW-1185">Reference proteome</keyword>
<feature type="region of interest" description="Disordered" evidence="1">
    <location>
        <begin position="144"/>
        <end position="165"/>
    </location>
</feature>
<comment type="caution">
    <text evidence="3">The sequence shown here is derived from an EMBL/GenBank/DDBJ whole genome shotgun (WGS) entry which is preliminary data.</text>
</comment>
<proteinExistence type="predicted"/>
<keyword evidence="2" id="KW-0732">Signal</keyword>
<accession>A0A4R3M5Q6</accession>
<protein>
    <submittedName>
        <fullName evidence="3">Uncharacterized protein</fullName>
    </submittedName>
</protein>
<dbReference type="OrthoDB" id="7916166at2"/>
<dbReference type="RefSeq" id="WP_132807290.1">
    <property type="nucleotide sequence ID" value="NZ_SMAK01000009.1"/>
</dbReference>
<name>A0A4R3M5Q6_9HYPH</name>
<feature type="signal peptide" evidence="2">
    <location>
        <begin position="1"/>
        <end position="25"/>
    </location>
</feature>
<evidence type="ECO:0000313" key="3">
    <source>
        <dbReference type="EMBL" id="TCT08362.1"/>
    </source>
</evidence>